<comment type="similarity">
    <text evidence="1">Belongs to the PA-PLA1 family.</text>
</comment>
<name>A0A151IQ16_9HYME</name>
<dbReference type="GO" id="GO:0046872">
    <property type="term" value="F:metal ion binding"/>
    <property type="evidence" value="ECO:0007669"/>
    <property type="project" value="InterPro"/>
</dbReference>
<keyword evidence="5" id="KW-1185">Reference proteome</keyword>
<dbReference type="PANTHER" id="PTHR23509">
    <property type="entry name" value="PA-PL1 PHOSPHOLIPASE FAMILY"/>
    <property type="match status" value="1"/>
</dbReference>
<dbReference type="STRING" id="456900.A0A151IQ16"/>
<dbReference type="InterPro" id="IPR058055">
    <property type="entry name" value="PA-PLA1"/>
</dbReference>
<dbReference type="Pfam" id="PF02862">
    <property type="entry name" value="DDHD"/>
    <property type="match status" value="1"/>
</dbReference>
<dbReference type="AlphaFoldDB" id="A0A151IQ16"/>
<dbReference type="PANTHER" id="PTHR23509:SF48">
    <property type="entry name" value="INTRACELLULAR PHOSPHOLIPASE A1"/>
    <property type="match status" value="1"/>
</dbReference>
<accession>A0A151IQ16</accession>
<evidence type="ECO:0000313" key="4">
    <source>
        <dbReference type="EMBL" id="KYN08226.1"/>
    </source>
</evidence>
<dbReference type="InterPro" id="IPR004177">
    <property type="entry name" value="DDHD_dom"/>
</dbReference>
<evidence type="ECO:0000256" key="1">
    <source>
        <dbReference type="ARBA" id="ARBA00038464"/>
    </source>
</evidence>
<dbReference type="Proteomes" id="UP000078542">
    <property type="component" value="Unassembled WGS sequence"/>
</dbReference>
<sequence>MYDVEIDNMKCISIYWPGEEWEIIRGTWYYDGSWIPLEAEHSEVIEKIHLKLFQKESNNQNIITCDTNPPQSCKVLHTEQFPEFHVDWHSVNDVTLYSEYTPTKLMRSVTSKLGFAKTTGYRLKRGYKVRTNMEDKPRDIDHLVFVVHGIGQKRDTGKIIRNTTCFRECVDWLKQKYFPNSKHRVEFFPVEWRSSLKLDGENDDKDDSSMDSPPNRNAEKGWSLWDLVRGGWNTREGPSSPTPDSNISIRPGQELAQRLDYVLRAVGLGRNYLYTVTAHTAYWNNYDVAYFVLTRLFPMLET</sequence>
<organism evidence="4 5">
    <name type="scientific">Cyphomyrmex costatus</name>
    <dbReference type="NCBI Taxonomy" id="456900"/>
    <lineage>
        <taxon>Eukaryota</taxon>
        <taxon>Metazoa</taxon>
        <taxon>Ecdysozoa</taxon>
        <taxon>Arthropoda</taxon>
        <taxon>Hexapoda</taxon>
        <taxon>Insecta</taxon>
        <taxon>Pterygota</taxon>
        <taxon>Neoptera</taxon>
        <taxon>Endopterygota</taxon>
        <taxon>Hymenoptera</taxon>
        <taxon>Apocrita</taxon>
        <taxon>Aculeata</taxon>
        <taxon>Formicoidea</taxon>
        <taxon>Formicidae</taxon>
        <taxon>Myrmicinae</taxon>
        <taxon>Cyphomyrmex</taxon>
    </lineage>
</organism>
<evidence type="ECO:0000313" key="5">
    <source>
        <dbReference type="Proteomes" id="UP000078542"/>
    </source>
</evidence>
<reference evidence="4 5" key="1">
    <citation type="submission" date="2016-03" db="EMBL/GenBank/DDBJ databases">
        <title>Cyphomyrmex costatus WGS genome.</title>
        <authorList>
            <person name="Nygaard S."/>
            <person name="Hu H."/>
            <person name="Boomsma J."/>
            <person name="Zhang G."/>
        </authorList>
    </citation>
    <scope>NUCLEOTIDE SEQUENCE [LARGE SCALE GENOMIC DNA]</scope>
    <source>
        <strain evidence="4">MS0001</strain>
        <tissue evidence="4">Whole body</tissue>
    </source>
</reference>
<dbReference type="EMBL" id="KQ976801">
    <property type="protein sequence ID" value="KYN08226.1"/>
    <property type="molecule type" value="Genomic_DNA"/>
</dbReference>
<dbReference type="GO" id="GO:0004620">
    <property type="term" value="F:phospholipase activity"/>
    <property type="evidence" value="ECO:0007669"/>
    <property type="project" value="TreeGrafter"/>
</dbReference>
<feature type="region of interest" description="Disordered" evidence="2">
    <location>
        <begin position="199"/>
        <end position="219"/>
    </location>
</feature>
<evidence type="ECO:0000256" key="2">
    <source>
        <dbReference type="SAM" id="MobiDB-lite"/>
    </source>
</evidence>
<feature type="domain" description="DDHD" evidence="3">
    <location>
        <begin position="257"/>
        <end position="297"/>
    </location>
</feature>
<protein>
    <submittedName>
        <fullName evidence="4">Phospholipase DDHD1</fullName>
    </submittedName>
</protein>
<evidence type="ECO:0000259" key="3">
    <source>
        <dbReference type="Pfam" id="PF02862"/>
    </source>
</evidence>
<proteinExistence type="inferred from homology"/>
<dbReference type="GO" id="GO:0005737">
    <property type="term" value="C:cytoplasm"/>
    <property type="evidence" value="ECO:0007669"/>
    <property type="project" value="TreeGrafter"/>
</dbReference>
<gene>
    <name evidence="4" type="ORF">ALC62_00789</name>
</gene>